<dbReference type="SUPFAM" id="SSF52266">
    <property type="entry name" value="SGNH hydrolase"/>
    <property type="match status" value="1"/>
</dbReference>
<sequence length="606" mass="65777">MKILLTIAITFFLFVFSVADAQYLSLSYPKYNSVIQRDNNSIATVTIAGQLVWGTGPNGSIVPGTNVSYKIKTLNVNPNIQGAIVNLTLESNGMFYTTVNLSKGWYLVEVMLNGAVYASSKVGVGDVFLIAGQSNAQGVVSNPGKPWLLPNTTGFPEWITGLNANQNCYRGLPETINGMYSLTDPGSQYNSLGPTGNNVWCYAVLGKKISDANGGMPVAFFNTASGGSTVTQWYNGAQGLPTANPYTGGQQFCIGYPGASPNPTDYYGQPYTPLKFGLNYYASIFGVGAILWHQGEADSDNTIPANYKATSSADYQNKLQFVIDKSRTDFGANVNPNILTWIISKATISKFGPLNNTIRTGQGNVVNALNKVGPDTDYAVGSVGTTTAITHRRDSTHFEESKNNALTWLAGKWFDAIGNNGNRIPAGFVPQLSYAVNGSKRILTAPAGYLEYRWGYSINSPIAGATTNVFTTETCYPEIKCFLKDAKGNWHVSAATWVHCYTSNIVAGGGEVEKNVTDEPALNFTTYPNPYQEEFLIEFNVSEDGSDVQLELVDVEGRILKTIVSNPHARGKWKYYSGKMEAGVQQVLCRLKVNNLYTVKKLVKAE</sequence>
<evidence type="ECO:0000256" key="1">
    <source>
        <dbReference type="ARBA" id="ARBA00022801"/>
    </source>
</evidence>
<dbReference type="EMBL" id="CP056775">
    <property type="protein sequence ID" value="QRR03460.1"/>
    <property type="molecule type" value="Genomic_DNA"/>
</dbReference>
<gene>
    <name evidence="3" type="ORF">HWI92_22370</name>
</gene>
<dbReference type="Pfam" id="PF03629">
    <property type="entry name" value="SASA"/>
    <property type="match status" value="1"/>
</dbReference>
<evidence type="ECO:0000259" key="2">
    <source>
        <dbReference type="Pfam" id="PF03629"/>
    </source>
</evidence>
<keyword evidence="4" id="KW-1185">Reference proteome</keyword>
<dbReference type="Proteomes" id="UP000612680">
    <property type="component" value="Chromosome"/>
</dbReference>
<evidence type="ECO:0000313" key="4">
    <source>
        <dbReference type="Proteomes" id="UP000612680"/>
    </source>
</evidence>
<protein>
    <recommendedName>
        <fullName evidence="2">Sialate O-acetylesterase domain-containing protein</fullName>
    </recommendedName>
</protein>
<accession>A0ABX7ICB6</accession>
<feature type="domain" description="Sialate O-acetylesterase" evidence="2">
    <location>
        <begin position="125"/>
        <end position="405"/>
    </location>
</feature>
<keyword evidence="1" id="KW-0378">Hydrolase</keyword>
<proteinExistence type="predicted"/>
<dbReference type="RefSeq" id="WP_204659452.1">
    <property type="nucleotide sequence ID" value="NZ_CP056775.1"/>
</dbReference>
<name>A0ABX7ICB6_9BACT</name>
<evidence type="ECO:0000313" key="3">
    <source>
        <dbReference type="EMBL" id="QRR03460.1"/>
    </source>
</evidence>
<organism evidence="3 4">
    <name type="scientific">Dyadobacter sandarakinus</name>
    <dbReference type="NCBI Taxonomy" id="2747268"/>
    <lineage>
        <taxon>Bacteria</taxon>
        <taxon>Pseudomonadati</taxon>
        <taxon>Bacteroidota</taxon>
        <taxon>Cytophagia</taxon>
        <taxon>Cytophagales</taxon>
        <taxon>Spirosomataceae</taxon>
        <taxon>Dyadobacter</taxon>
    </lineage>
</organism>
<dbReference type="InterPro" id="IPR036514">
    <property type="entry name" value="SGNH_hydro_sf"/>
</dbReference>
<dbReference type="InterPro" id="IPR005181">
    <property type="entry name" value="SASA"/>
</dbReference>
<reference evidence="3 4" key="1">
    <citation type="submission" date="2020-06" db="EMBL/GenBank/DDBJ databases">
        <title>Dyadobacter sandarakinus sp. nov., isolated from the soil of the Arctic Yellow River Station.</title>
        <authorList>
            <person name="Zhang Y."/>
            <person name="Peng F."/>
        </authorList>
    </citation>
    <scope>NUCLEOTIDE SEQUENCE [LARGE SCALE GENOMIC DNA]</scope>
    <source>
        <strain evidence="3 4">Q3-56</strain>
    </source>
</reference>
<dbReference type="Gene3D" id="3.40.50.1110">
    <property type="entry name" value="SGNH hydrolase"/>
    <property type="match status" value="1"/>
</dbReference>